<feature type="compositionally biased region" description="Basic and acidic residues" evidence="1">
    <location>
        <begin position="100"/>
        <end position="112"/>
    </location>
</feature>
<dbReference type="RefSeq" id="XP_003169548.1">
    <property type="nucleotide sequence ID" value="XM_003169500.1"/>
</dbReference>
<evidence type="ECO:0000256" key="2">
    <source>
        <dbReference type="SAM" id="Phobius"/>
    </source>
</evidence>
<protein>
    <submittedName>
        <fullName evidence="4">Bad response to refrigeration protein 6</fullName>
    </submittedName>
</protein>
<reference evidence="5" key="1">
    <citation type="journal article" date="2012" name="MBio">
        <title>Comparative genome analysis of Trichophyton rubrum and related dermatophytes reveals candidate genes involved in infection.</title>
        <authorList>
            <person name="Martinez D.A."/>
            <person name="Oliver B.G."/>
            <person name="Graeser Y."/>
            <person name="Goldberg J.M."/>
            <person name="Li W."/>
            <person name="Martinez-Rossi N.M."/>
            <person name="Monod M."/>
            <person name="Shelest E."/>
            <person name="Barton R.C."/>
            <person name="Birch E."/>
            <person name="Brakhage A.A."/>
            <person name="Chen Z."/>
            <person name="Gurr S.J."/>
            <person name="Heiman D."/>
            <person name="Heitman J."/>
            <person name="Kosti I."/>
            <person name="Rossi A."/>
            <person name="Saif S."/>
            <person name="Samalova M."/>
            <person name="Saunders C.W."/>
            <person name="Shea T."/>
            <person name="Summerbell R.C."/>
            <person name="Xu J."/>
            <person name="Young S."/>
            <person name="Zeng Q."/>
            <person name="Birren B.W."/>
            <person name="Cuomo C.A."/>
            <person name="White T.C."/>
        </authorList>
    </citation>
    <scope>NUCLEOTIDE SEQUENCE [LARGE SCALE GENOMIC DNA]</scope>
    <source>
        <strain evidence="5">ATCC MYA-4604 / CBS 118893</strain>
    </source>
</reference>
<feature type="region of interest" description="Disordered" evidence="1">
    <location>
        <begin position="372"/>
        <end position="455"/>
    </location>
</feature>
<dbReference type="GeneID" id="10024778"/>
<dbReference type="PANTHER" id="PTHR28136:SF1">
    <property type="entry name" value="NUCLEUS EXPORT PROTEIN BRL1"/>
    <property type="match status" value="1"/>
</dbReference>
<feature type="transmembrane region" description="Helical" evidence="2">
    <location>
        <begin position="340"/>
        <end position="362"/>
    </location>
</feature>
<feature type="compositionally biased region" description="Basic and acidic residues" evidence="1">
    <location>
        <begin position="160"/>
        <end position="195"/>
    </location>
</feature>
<evidence type="ECO:0000259" key="3">
    <source>
        <dbReference type="SMART" id="SM01042"/>
    </source>
</evidence>
<evidence type="ECO:0000313" key="4">
    <source>
        <dbReference type="EMBL" id="EFR05441.1"/>
    </source>
</evidence>
<feature type="transmembrane region" description="Helical" evidence="2">
    <location>
        <begin position="234"/>
        <end position="255"/>
    </location>
</feature>
<dbReference type="EMBL" id="DS989830">
    <property type="protein sequence ID" value="EFR05441.1"/>
    <property type="molecule type" value="Genomic_DNA"/>
</dbReference>
<feature type="region of interest" description="Disordered" evidence="1">
    <location>
        <begin position="130"/>
        <end position="202"/>
    </location>
</feature>
<dbReference type="PANTHER" id="PTHR28136">
    <property type="entry name" value="NUCLEUS EXPORT PROTEIN BRR6"/>
    <property type="match status" value="1"/>
</dbReference>
<feature type="compositionally biased region" description="Polar residues" evidence="1">
    <location>
        <begin position="386"/>
        <end position="398"/>
    </location>
</feature>
<keyword evidence="2" id="KW-0812">Transmembrane</keyword>
<dbReference type="Proteomes" id="UP000002669">
    <property type="component" value="Unassembled WGS sequence"/>
</dbReference>
<dbReference type="GO" id="GO:0055088">
    <property type="term" value="P:lipid homeostasis"/>
    <property type="evidence" value="ECO:0007669"/>
    <property type="project" value="InterPro"/>
</dbReference>
<organism evidence="5">
    <name type="scientific">Arthroderma gypseum (strain ATCC MYA-4604 / CBS 118893)</name>
    <name type="common">Microsporum gypseum</name>
    <dbReference type="NCBI Taxonomy" id="535722"/>
    <lineage>
        <taxon>Eukaryota</taxon>
        <taxon>Fungi</taxon>
        <taxon>Dikarya</taxon>
        <taxon>Ascomycota</taxon>
        <taxon>Pezizomycotina</taxon>
        <taxon>Eurotiomycetes</taxon>
        <taxon>Eurotiomycetidae</taxon>
        <taxon>Onygenales</taxon>
        <taxon>Arthrodermataceae</taxon>
        <taxon>Nannizzia</taxon>
    </lineage>
</organism>
<dbReference type="VEuPathDB" id="FungiDB:MGYG_08453"/>
<dbReference type="HOGENOM" id="CLU_040960_0_0_1"/>
<evidence type="ECO:0000256" key="1">
    <source>
        <dbReference type="SAM" id="MobiDB-lite"/>
    </source>
</evidence>
<keyword evidence="2" id="KW-1133">Transmembrane helix</keyword>
<name>E4V5R6_ARTGP</name>
<keyword evidence="5" id="KW-1185">Reference proteome</keyword>
<dbReference type="GO" id="GO:0031965">
    <property type="term" value="C:nuclear membrane"/>
    <property type="evidence" value="ECO:0007669"/>
    <property type="project" value="InterPro"/>
</dbReference>
<dbReference type="OMA" id="HPHIPRI"/>
<accession>E4V5R6</accession>
<feature type="region of interest" description="Disordered" evidence="1">
    <location>
        <begin position="1"/>
        <end position="118"/>
    </location>
</feature>
<gene>
    <name evidence="4" type="ORF">MGYG_08453</name>
</gene>
<dbReference type="AlphaFoldDB" id="E4V5R6"/>
<sequence>MQNRSNEAPMDFEWQTRAPGDATSPFYQLALKNDQTNSRRTFASPIKPQTPAPREPLAQSNNPAQPSFANVNLTRGSSFTTPRKLDVDASSGAENLSSPEHADNDETPERPSKATRRNSLFNLYGIYAPAAPSSGRGEVPRSNKFSHSLVKKVQKRRKRDRELRHLRHASEDSSDDRPSSRELGRKPEKTEKTEKIQPNNQIENTSHIPYLSRLFTFLETHPHIPRILSYYAQFTFNLIIAFLILYVIVAFLLAIKHDVEIASESQSADILAEIATCTKNYVENRCGDPDGRRLPALETVCDNWERCMHRDPAKVGRARVSAQTLAEIFNGFIEPISFKAMFFFMSSIATCVAVSNLTFSFFRNKSNNPPSMPPGYTGYNPPPQMPSQQTHAGYTSGHTRVETDNPFFNHTPHQNVFRFDQGPESRSQRQLEIGPSYASQDHLRTPSPVKQRKFM</sequence>
<dbReference type="InParanoid" id="E4V5R6"/>
<evidence type="ECO:0000313" key="5">
    <source>
        <dbReference type="Proteomes" id="UP000002669"/>
    </source>
</evidence>
<dbReference type="GO" id="GO:0006998">
    <property type="term" value="P:nuclear envelope organization"/>
    <property type="evidence" value="ECO:0007669"/>
    <property type="project" value="InterPro"/>
</dbReference>
<keyword evidence="2" id="KW-0472">Membrane</keyword>
<feature type="domain" description="Brl1/Brr6" evidence="3">
    <location>
        <begin position="228"/>
        <end position="363"/>
    </location>
</feature>
<feature type="compositionally biased region" description="Polar residues" evidence="1">
    <location>
        <begin position="58"/>
        <end position="81"/>
    </location>
</feature>
<dbReference type="Pfam" id="PF10104">
    <property type="entry name" value="Brr6_like_C_C"/>
    <property type="match status" value="1"/>
</dbReference>
<dbReference type="InterPro" id="IPR040202">
    <property type="entry name" value="Brl1/Brr6"/>
</dbReference>
<proteinExistence type="predicted"/>
<dbReference type="SMART" id="SM01042">
    <property type="entry name" value="Brr6_like_C_C"/>
    <property type="match status" value="1"/>
</dbReference>
<dbReference type="InterPro" id="IPR018767">
    <property type="entry name" value="Brl1/Brr6_dom"/>
</dbReference>
<dbReference type="eggNOG" id="KOG4503">
    <property type="taxonomic scope" value="Eukaryota"/>
</dbReference>
<dbReference type="STRING" id="535722.E4V5R6"/>
<dbReference type="OrthoDB" id="5961at2759"/>
<feature type="compositionally biased region" description="Basic residues" evidence="1">
    <location>
        <begin position="149"/>
        <end position="159"/>
    </location>
</feature>